<protein>
    <submittedName>
        <fullName evidence="2">Uncharacterized protein</fullName>
    </submittedName>
</protein>
<evidence type="ECO:0000256" key="1">
    <source>
        <dbReference type="SAM" id="MobiDB-lite"/>
    </source>
</evidence>
<dbReference type="EMBL" id="CADCVE010000024">
    <property type="protein sequence ID" value="CAA9447876.1"/>
    <property type="molecule type" value="Genomic_DNA"/>
</dbReference>
<accession>A0A6J4QP97</accession>
<organism evidence="2">
    <name type="scientific">uncultured Rubrobacteraceae bacterium</name>
    <dbReference type="NCBI Taxonomy" id="349277"/>
    <lineage>
        <taxon>Bacteria</taxon>
        <taxon>Bacillati</taxon>
        <taxon>Actinomycetota</taxon>
        <taxon>Rubrobacteria</taxon>
        <taxon>Rubrobacterales</taxon>
        <taxon>Rubrobacteraceae</taxon>
        <taxon>environmental samples</taxon>
    </lineage>
</organism>
<evidence type="ECO:0000313" key="2">
    <source>
        <dbReference type="EMBL" id="CAA9447876.1"/>
    </source>
</evidence>
<feature type="region of interest" description="Disordered" evidence="1">
    <location>
        <begin position="32"/>
        <end position="52"/>
    </location>
</feature>
<proteinExistence type="predicted"/>
<sequence>MRGNYRTRKDKEFCSKACKQWWSYNYGNSKIARAKREREQARRRRESEHREG</sequence>
<feature type="compositionally biased region" description="Basic and acidic residues" evidence="1">
    <location>
        <begin position="34"/>
        <end position="52"/>
    </location>
</feature>
<dbReference type="AlphaFoldDB" id="A0A6J4QP97"/>
<gene>
    <name evidence="2" type="ORF">AVDCRST_MAG28-1053</name>
</gene>
<name>A0A6J4QP97_9ACTN</name>
<reference evidence="2" key="1">
    <citation type="submission" date="2020-02" db="EMBL/GenBank/DDBJ databases">
        <authorList>
            <person name="Meier V. D."/>
        </authorList>
    </citation>
    <scope>NUCLEOTIDE SEQUENCE</scope>
    <source>
        <strain evidence="2">AVDCRST_MAG28</strain>
    </source>
</reference>